<evidence type="ECO:0000313" key="2">
    <source>
        <dbReference type="EMBL" id="UXH80588.1"/>
    </source>
</evidence>
<dbReference type="Pfam" id="PF13663">
    <property type="entry name" value="DUF4148"/>
    <property type="match status" value="1"/>
</dbReference>
<keyword evidence="3" id="KW-1185">Reference proteome</keyword>
<reference evidence="2" key="1">
    <citation type="submission" date="2022-10" db="EMBL/GenBank/DDBJ databases">
        <title>Characterization and whole genome sequencing of a new Roseateles species, isolated from fresh water.</title>
        <authorList>
            <person name="Guliayeva D.Y."/>
            <person name="Akhremchuk A.E."/>
            <person name="Sikolenko M.A."/>
            <person name="Valentovich L.N."/>
            <person name="Sidarenka A.V."/>
        </authorList>
    </citation>
    <scope>NUCLEOTIDE SEQUENCE</scope>
    <source>
        <strain evidence="2">BIM B-1768</strain>
    </source>
</reference>
<dbReference type="InterPro" id="IPR025421">
    <property type="entry name" value="DUF4148"/>
</dbReference>
<gene>
    <name evidence="2" type="ORF">N4261_12230</name>
</gene>
<feature type="chain" id="PRO_5046093717" evidence="1">
    <location>
        <begin position="28"/>
        <end position="147"/>
    </location>
</feature>
<organism evidence="2 3">
    <name type="scientific">Roseateles amylovorans</name>
    <dbReference type="NCBI Taxonomy" id="2978473"/>
    <lineage>
        <taxon>Bacteria</taxon>
        <taxon>Pseudomonadati</taxon>
        <taxon>Pseudomonadota</taxon>
        <taxon>Betaproteobacteria</taxon>
        <taxon>Burkholderiales</taxon>
        <taxon>Sphaerotilaceae</taxon>
        <taxon>Roseateles</taxon>
    </lineage>
</organism>
<dbReference type="RefSeq" id="WP_261760405.1">
    <property type="nucleotide sequence ID" value="NZ_CP104562.2"/>
</dbReference>
<name>A0ABY6B888_9BURK</name>
<dbReference type="EMBL" id="CP104562">
    <property type="protein sequence ID" value="UXH80588.1"/>
    <property type="molecule type" value="Genomic_DNA"/>
</dbReference>
<keyword evidence="1" id="KW-0732">Signal</keyword>
<protein>
    <submittedName>
        <fullName evidence="2">DUF4148 domain-containing protein</fullName>
    </submittedName>
</protein>
<evidence type="ECO:0000313" key="3">
    <source>
        <dbReference type="Proteomes" id="UP001064933"/>
    </source>
</evidence>
<accession>A0ABY6B888</accession>
<proteinExistence type="predicted"/>
<feature type="signal peptide" evidence="1">
    <location>
        <begin position="1"/>
        <end position="27"/>
    </location>
</feature>
<dbReference type="Proteomes" id="UP001064933">
    <property type="component" value="Chromosome"/>
</dbReference>
<sequence>MNKIRNRLAIPLSAMAIAAAMSVPAFAQVEEEVMSGPKTRDQVMAELEQAHADGSLAKVNSEAGYAPDFDEALGRGVIYSNTQPEADTSVSMNSAAELQFAPTAAGGKSRAQVMDELQQARENGSLAKIWSESGYAPELETAQMSGR</sequence>
<evidence type="ECO:0000256" key="1">
    <source>
        <dbReference type="SAM" id="SignalP"/>
    </source>
</evidence>